<dbReference type="EMBL" id="CAOQHR010000008">
    <property type="protein sequence ID" value="CAI6338069.1"/>
    <property type="molecule type" value="Genomic_DNA"/>
</dbReference>
<dbReference type="GO" id="GO:0045493">
    <property type="term" value="P:xylan catabolic process"/>
    <property type="evidence" value="ECO:0007669"/>
    <property type="project" value="UniProtKB-UniRule"/>
</dbReference>
<evidence type="ECO:0000313" key="10">
    <source>
        <dbReference type="EMBL" id="CAI6338069.1"/>
    </source>
</evidence>
<dbReference type="GO" id="GO:0052689">
    <property type="term" value="F:carboxylic ester hydrolase activity"/>
    <property type="evidence" value="ECO:0007669"/>
    <property type="project" value="UniProtKB-KW"/>
</dbReference>
<dbReference type="InterPro" id="IPR010126">
    <property type="entry name" value="Esterase_phb"/>
</dbReference>
<dbReference type="Gene3D" id="3.40.50.1820">
    <property type="entry name" value="alpha/beta hydrolase"/>
    <property type="match status" value="1"/>
</dbReference>
<feature type="chain" id="PRO_5041020783" description="Carboxylic ester hydrolase" evidence="9">
    <location>
        <begin position="17"/>
        <end position="297"/>
    </location>
</feature>
<evidence type="ECO:0000256" key="6">
    <source>
        <dbReference type="ARBA" id="ARBA00023180"/>
    </source>
</evidence>
<keyword evidence="6" id="KW-0325">Glycoprotein</keyword>
<protein>
    <recommendedName>
        <fullName evidence="9">Carboxylic ester hydrolase</fullName>
        <ecNumber evidence="9">3.1.1.-</ecNumber>
    </recommendedName>
</protein>
<dbReference type="PANTHER" id="PTHR43037:SF3">
    <property type="entry name" value="FERULOYL ESTERASE B"/>
    <property type="match status" value="1"/>
</dbReference>
<keyword evidence="8 9" id="KW-0624">Polysaccharide degradation</keyword>
<keyword evidence="4 9" id="KW-0732">Signal</keyword>
<sequence length="297" mass="31686">MKLSLLLTSLAALCHAAPSLLQPRASLQQVTNYGSNPTNTKMYIYVPDSVKSNPAIVVAVHHCQGTAQSFFGSTPYASLADQKGYIVIYPESPYSGTCFDVSSKATLTHGGGGNSNSIANMVTYALQKYAADPKRVFLVGASSGAMMANVMAATYPELFNAVIAHSGVPAGCFMSASNQVNAWNGTCANGNVHNTPEAWANVVKNMYPGYTGARPRMMIVHGGADTTLQSRNYNETIAQWAGVFGLNPTAPQQVKGNTPQSGWTTYLWGTQLKGVYEPRYGHNIPIIAADDMEFLGL</sequence>
<comment type="similarity">
    <text evidence="9">Belongs to the carbohydrate esterase 1 (CE1) family.</text>
</comment>
<dbReference type="EC" id="3.1.1.-" evidence="9"/>
<feature type="signal peptide" evidence="9">
    <location>
        <begin position="1"/>
        <end position="16"/>
    </location>
</feature>
<evidence type="ECO:0000256" key="7">
    <source>
        <dbReference type="ARBA" id="ARBA00023277"/>
    </source>
</evidence>
<keyword evidence="3 9" id="KW-0964">Secreted</keyword>
<evidence type="ECO:0000256" key="1">
    <source>
        <dbReference type="ARBA" id="ARBA00004613"/>
    </source>
</evidence>
<dbReference type="NCBIfam" id="TIGR01840">
    <property type="entry name" value="esterase_phb"/>
    <property type="match status" value="1"/>
</dbReference>
<proteinExistence type="inferred from homology"/>
<evidence type="ECO:0000256" key="4">
    <source>
        <dbReference type="ARBA" id="ARBA00022729"/>
    </source>
</evidence>
<evidence type="ECO:0000256" key="8">
    <source>
        <dbReference type="ARBA" id="ARBA00023326"/>
    </source>
</evidence>
<accession>A0A9W4UMJ8</accession>
<comment type="function">
    <text evidence="9">Esterase involved in the hydrolysis of xylan, a major structural heterogeneous polysaccharide found in plant biomass representing the second most abundant polysaccharide in the biosphere, after cellulose.</text>
</comment>
<reference evidence="10" key="1">
    <citation type="submission" date="2023-01" db="EMBL/GenBank/DDBJ databases">
        <authorList>
            <person name="Van Ghelder C."/>
            <person name="Rancurel C."/>
        </authorList>
    </citation>
    <scope>NUCLEOTIDE SEQUENCE</scope>
    <source>
        <strain evidence="10">CNCM I-4278</strain>
    </source>
</reference>
<keyword evidence="11" id="KW-1185">Reference proteome</keyword>
<evidence type="ECO:0000256" key="5">
    <source>
        <dbReference type="ARBA" id="ARBA00022801"/>
    </source>
</evidence>
<dbReference type="GO" id="GO:0005576">
    <property type="term" value="C:extracellular region"/>
    <property type="evidence" value="ECO:0007669"/>
    <property type="project" value="UniProtKB-SubCell"/>
</dbReference>
<dbReference type="OrthoDB" id="2425929at2759"/>
<dbReference type="AlphaFoldDB" id="A0A9W4UMJ8"/>
<keyword evidence="7 9" id="KW-0119">Carbohydrate metabolism</keyword>
<name>A0A9W4UMJ8_9PLEO</name>
<evidence type="ECO:0000256" key="9">
    <source>
        <dbReference type="RuleBase" id="RU367147"/>
    </source>
</evidence>
<dbReference type="Pfam" id="PF10503">
    <property type="entry name" value="Esterase_PHB"/>
    <property type="match status" value="1"/>
</dbReference>
<keyword evidence="5 9" id="KW-0378">Hydrolase</keyword>
<organism evidence="10 11">
    <name type="scientific">Periconia digitata</name>
    <dbReference type="NCBI Taxonomy" id="1303443"/>
    <lineage>
        <taxon>Eukaryota</taxon>
        <taxon>Fungi</taxon>
        <taxon>Dikarya</taxon>
        <taxon>Ascomycota</taxon>
        <taxon>Pezizomycotina</taxon>
        <taxon>Dothideomycetes</taxon>
        <taxon>Pleosporomycetidae</taxon>
        <taxon>Pleosporales</taxon>
        <taxon>Massarineae</taxon>
        <taxon>Periconiaceae</taxon>
        <taxon>Periconia</taxon>
    </lineage>
</organism>
<dbReference type="InterPro" id="IPR029058">
    <property type="entry name" value="AB_hydrolase_fold"/>
</dbReference>
<evidence type="ECO:0000313" key="11">
    <source>
        <dbReference type="Proteomes" id="UP001152607"/>
    </source>
</evidence>
<dbReference type="InterPro" id="IPR050955">
    <property type="entry name" value="Plant_Biomass_Hydrol_Est"/>
</dbReference>
<dbReference type="SUPFAM" id="SSF53474">
    <property type="entry name" value="alpha/beta-Hydrolases"/>
    <property type="match status" value="2"/>
</dbReference>
<comment type="subcellular location">
    <subcellularLocation>
        <location evidence="1 9">Secreted</location>
    </subcellularLocation>
</comment>
<gene>
    <name evidence="10" type="ORF">PDIGIT_LOCUS11191</name>
</gene>
<evidence type="ECO:0000256" key="3">
    <source>
        <dbReference type="ARBA" id="ARBA00022525"/>
    </source>
</evidence>
<evidence type="ECO:0000256" key="2">
    <source>
        <dbReference type="ARBA" id="ARBA00022487"/>
    </source>
</evidence>
<dbReference type="Proteomes" id="UP001152607">
    <property type="component" value="Unassembled WGS sequence"/>
</dbReference>
<dbReference type="PANTHER" id="PTHR43037">
    <property type="entry name" value="UNNAMED PRODUCT-RELATED"/>
    <property type="match status" value="1"/>
</dbReference>
<keyword evidence="2 9" id="KW-0719">Serine esterase</keyword>
<comment type="caution">
    <text evidence="10">The sequence shown here is derived from an EMBL/GenBank/DDBJ whole genome shotgun (WGS) entry which is preliminary data.</text>
</comment>